<dbReference type="EMBL" id="VDBS01000120">
    <property type="protein sequence ID" value="TNB54585.1"/>
    <property type="molecule type" value="Genomic_DNA"/>
</dbReference>
<accession>A0AAX2UGB2</accession>
<protein>
    <recommendedName>
        <fullName evidence="4">DUF4105 domain protein</fullName>
    </recommendedName>
</protein>
<dbReference type="AlphaFoldDB" id="A0AAX2UGB2"/>
<organism evidence="2 3">
    <name type="scientific">Campylobacter helveticus</name>
    <dbReference type="NCBI Taxonomy" id="28898"/>
    <lineage>
        <taxon>Bacteria</taxon>
        <taxon>Pseudomonadati</taxon>
        <taxon>Campylobacterota</taxon>
        <taxon>Epsilonproteobacteria</taxon>
        <taxon>Campylobacterales</taxon>
        <taxon>Campylobacteraceae</taxon>
        <taxon>Campylobacter</taxon>
    </lineage>
</organism>
<evidence type="ECO:0000313" key="3">
    <source>
        <dbReference type="Proteomes" id="UP000306813"/>
    </source>
</evidence>
<evidence type="ECO:0000313" key="2">
    <source>
        <dbReference type="EMBL" id="TNB54585.1"/>
    </source>
</evidence>
<comment type="caution">
    <text evidence="2">The sequence shown here is derived from an EMBL/GenBank/DDBJ whole genome shotgun (WGS) entry which is preliminary data.</text>
</comment>
<evidence type="ECO:0008006" key="4">
    <source>
        <dbReference type="Google" id="ProtNLM"/>
    </source>
</evidence>
<evidence type="ECO:0000256" key="1">
    <source>
        <dbReference type="SAM" id="Coils"/>
    </source>
</evidence>
<dbReference type="Proteomes" id="UP000306813">
    <property type="component" value="Unassembled WGS sequence"/>
</dbReference>
<name>A0AAX2UGB2_9BACT</name>
<feature type="non-terminal residue" evidence="2">
    <location>
        <position position="268"/>
    </location>
</feature>
<reference evidence="2 3" key="1">
    <citation type="submission" date="2019-05" db="EMBL/GenBank/DDBJ databases">
        <title>Draft genomes of eight strains of Campylobacter helveticus isolated from cats and a dog in New Zealand.</title>
        <authorList>
            <person name="Bojanic K."/>
            <person name="Midwinter A.C."/>
            <person name="Biggs P.J."/>
            <person name="Acke E."/>
            <person name="Cornelius A.J."/>
            <person name="Marshall J.C."/>
        </authorList>
    </citation>
    <scope>NUCLEOTIDE SEQUENCE [LARGE SCALE GENOMIC DNA]</scope>
    <source>
        <strain evidence="2 3">ACP123b</strain>
    </source>
</reference>
<proteinExistence type="predicted"/>
<sequence length="268" mass="32275">MPYFVTIYIDPMDFSIPHAFLGLTRKHPDELDKVDEQLRQEYLKNKEWGKIDQKWYESLETNEFNDGFYGFTPVKSTTNHWGKVFENNQYIPNWSEKREQYEYELRSVNVFQQYNRLTLEISKEQYETLLNEIKKDIEKTKDRNPNLTQDDSQMVSLETLKENLYYNSYPLNKFPFHNCTTWVLNKLDFIGIEVIYTQEWIPNAPILDDLKELFPTIKLIHSTFFKFQNIDDNLKSIKGAKAFRDWARTMMNNDYICYIDDKALEQKL</sequence>
<feature type="coiled-coil region" evidence="1">
    <location>
        <begin position="119"/>
        <end position="150"/>
    </location>
</feature>
<gene>
    <name evidence="2" type="ORF">FDW42_10165</name>
</gene>
<keyword evidence="1" id="KW-0175">Coiled coil</keyword>